<evidence type="ECO:0008006" key="3">
    <source>
        <dbReference type="Google" id="ProtNLM"/>
    </source>
</evidence>
<dbReference type="OMA" id="IYHMREV"/>
<gene>
    <name evidence="1" type="ORF">SAPIO_CDS0113</name>
</gene>
<dbReference type="InterPro" id="IPR027417">
    <property type="entry name" value="P-loop_NTPase"/>
</dbReference>
<organism evidence="1 2">
    <name type="scientific">Pseudallescheria apiosperma</name>
    <name type="common">Scedosporium apiospermum</name>
    <dbReference type="NCBI Taxonomy" id="563466"/>
    <lineage>
        <taxon>Eukaryota</taxon>
        <taxon>Fungi</taxon>
        <taxon>Dikarya</taxon>
        <taxon>Ascomycota</taxon>
        <taxon>Pezizomycotina</taxon>
        <taxon>Sordariomycetes</taxon>
        <taxon>Hypocreomycetidae</taxon>
        <taxon>Microascales</taxon>
        <taxon>Microascaceae</taxon>
        <taxon>Scedosporium</taxon>
    </lineage>
</organism>
<dbReference type="Proteomes" id="UP000028545">
    <property type="component" value="Unassembled WGS sequence"/>
</dbReference>
<dbReference type="Gene3D" id="3.40.50.300">
    <property type="entry name" value="P-loop containing nucleotide triphosphate hydrolases"/>
    <property type="match status" value="1"/>
</dbReference>
<dbReference type="AlphaFoldDB" id="A0A084GHJ8"/>
<reference evidence="1 2" key="1">
    <citation type="journal article" date="2014" name="Genome Announc.">
        <title>Draft genome sequence of the pathogenic fungus Scedosporium apiospermum.</title>
        <authorList>
            <person name="Vandeputte P."/>
            <person name="Ghamrawi S."/>
            <person name="Rechenmann M."/>
            <person name="Iltis A."/>
            <person name="Giraud S."/>
            <person name="Fleury M."/>
            <person name="Thornton C."/>
            <person name="Delhaes L."/>
            <person name="Meyer W."/>
            <person name="Papon N."/>
            <person name="Bouchara J.P."/>
        </authorList>
    </citation>
    <scope>NUCLEOTIDE SEQUENCE [LARGE SCALE GENOMIC DNA]</scope>
    <source>
        <strain evidence="1 2">IHEM 14462</strain>
    </source>
</reference>
<dbReference type="EMBL" id="JOWA01000011">
    <property type="protein sequence ID" value="KEZ46810.1"/>
    <property type="molecule type" value="Genomic_DNA"/>
</dbReference>
<dbReference type="KEGG" id="sapo:SAPIO_CDS0113"/>
<evidence type="ECO:0000313" key="2">
    <source>
        <dbReference type="Proteomes" id="UP000028545"/>
    </source>
</evidence>
<dbReference type="RefSeq" id="XP_016646609.1">
    <property type="nucleotide sequence ID" value="XM_016782976.1"/>
</dbReference>
<dbReference type="InterPro" id="IPR040632">
    <property type="entry name" value="Sulfotransfer_4"/>
</dbReference>
<dbReference type="PANTHER" id="PTHR36978">
    <property type="entry name" value="P-LOOP CONTAINING NUCLEOTIDE TRIPHOSPHATE HYDROLASE"/>
    <property type="match status" value="1"/>
</dbReference>
<dbReference type="PANTHER" id="PTHR36978:SF4">
    <property type="entry name" value="P-LOOP CONTAINING NUCLEOSIDE TRIPHOSPHATE HYDROLASE PROTEIN"/>
    <property type="match status" value="1"/>
</dbReference>
<comment type="caution">
    <text evidence="1">The sequence shown here is derived from an EMBL/GenBank/DDBJ whole genome shotgun (WGS) entry which is preliminary data.</text>
</comment>
<dbReference type="SUPFAM" id="SSF52540">
    <property type="entry name" value="P-loop containing nucleoside triphosphate hydrolases"/>
    <property type="match status" value="1"/>
</dbReference>
<name>A0A084GHJ8_PSEDA</name>
<dbReference type="VEuPathDB" id="FungiDB:SAPIO_CDS0113"/>
<accession>A0A084GHJ8</accession>
<dbReference type="OrthoDB" id="408152at2759"/>
<dbReference type="HOGENOM" id="CLU_061199_0_2_1"/>
<protein>
    <recommendedName>
        <fullName evidence="3">Nad dependent epimerase</fullName>
    </recommendedName>
</protein>
<dbReference type="Pfam" id="PF17784">
    <property type="entry name" value="Sulfotransfer_4"/>
    <property type="match status" value="1"/>
</dbReference>
<keyword evidence="2" id="KW-1185">Reference proteome</keyword>
<proteinExistence type="predicted"/>
<dbReference type="GeneID" id="27718265"/>
<sequence length="225" mass="25039">MKILVLGLPRTGTQSLADALAILGISSVYHMRDVARNKHQDLWVEAIEAKFEGKGDPWCREDFDKILADYEGVADYPAAIFSEELIAAYPEASIILTTRTVDSWHASMLSTLWHHHSRQPADDPSPMAVLRRKYHSHSWNDDLPAHGKRFFEEHNERTRKAAEAAVAESRGAGGDRKFLELPVGAGWSSLCEFLSVPVPEVAYPRSDDWVEYKAAVAKEAAAGLV</sequence>
<evidence type="ECO:0000313" key="1">
    <source>
        <dbReference type="EMBL" id="KEZ46810.1"/>
    </source>
</evidence>